<comment type="caution">
    <text evidence="2">The sequence shown here is derived from an EMBL/GenBank/DDBJ whole genome shotgun (WGS) entry which is preliminary data.</text>
</comment>
<protein>
    <submittedName>
        <fullName evidence="2">Uncharacterized protein</fullName>
    </submittedName>
</protein>
<sequence length="114" mass="12388">MIGQFMAAAVAIVGRIRKKKKPGKSRQFSRAGVFAAPWALAESAGAIANVQASEFAHYLPKDNSDLQGQKKKRPAIRSQGGIRDFLIGTLKSECEIRKRTPTPGPMQGAGHWRS</sequence>
<gene>
    <name evidence="2" type="ORF">GO726_12970</name>
</gene>
<evidence type="ECO:0000313" key="2">
    <source>
        <dbReference type="EMBL" id="MVN34067.1"/>
    </source>
</evidence>
<evidence type="ECO:0000313" key="3">
    <source>
        <dbReference type="Proteomes" id="UP000436429"/>
    </source>
</evidence>
<feature type="non-terminal residue" evidence="2">
    <location>
        <position position="114"/>
    </location>
</feature>
<evidence type="ECO:0000256" key="1">
    <source>
        <dbReference type="SAM" id="MobiDB-lite"/>
    </source>
</evidence>
<accession>A0A844RJ44</accession>
<name>A0A844RJ44_EGGLN</name>
<dbReference type="RefSeq" id="WP_156996525.1">
    <property type="nucleotide sequence ID" value="NZ_WPOK01000044.1"/>
</dbReference>
<dbReference type="EMBL" id="WPOM01000035">
    <property type="protein sequence ID" value="MVN34067.1"/>
    <property type="molecule type" value="Genomic_DNA"/>
</dbReference>
<reference evidence="2 3" key="1">
    <citation type="submission" date="2019-11" db="EMBL/GenBank/DDBJ databases">
        <title>Whole genome shotgun sequencing (WGS) data from Adlercreutzia equolifaciens ResAG-91, Eggerthella lenta MRI-F36, MRI-F37, MRI-F40, ResAG-49, ResAG-88, ResAG-121, ResAG-145, and Gordonibacter sp. ResAG-5, ResAG-26, ResAG-43, ResAG-50, ResAG-59.</title>
        <authorList>
            <person name="Stoll D.A."/>
            <person name="Danylec N."/>
            <person name="Franz C.M.A.P."/>
            <person name="Huch M."/>
        </authorList>
    </citation>
    <scope>NUCLEOTIDE SEQUENCE [LARGE SCALE GENOMIC DNA]</scope>
    <source>
        <strain evidence="2 3">ResAG-88</strain>
    </source>
</reference>
<feature type="region of interest" description="Disordered" evidence="1">
    <location>
        <begin position="61"/>
        <end position="80"/>
    </location>
</feature>
<organism evidence="2 3">
    <name type="scientific">Eggerthella lenta</name>
    <name type="common">Eubacterium lentum</name>
    <dbReference type="NCBI Taxonomy" id="84112"/>
    <lineage>
        <taxon>Bacteria</taxon>
        <taxon>Bacillati</taxon>
        <taxon>Actinomycetota</taxon>
        <taxon>Coriobacteriia</taxon>
        <taxon>Eggerthellales</taxon>
        <taxon>Eggerthellaceae</taxon>
        <taxon>Eggerthella</taxon>
    </lineage>
</organism>
<dbReference type="AlphaFoldDB" id="A0A844RJ44"/>
<dbReference type="Proteomes" id="UP000436429">
    <property type="component" value="Unassembled WGS sequence"/>
</dbReference>
<proteinExistence type="predicted"/>